<feature type="domain" description="Glycosyltransferase 2-like" evidence="9">
    <location>
        <begin position="18"/>
        <end position="180"/>
    </location>
</feature>
<evidence type="ECO:0000256" key="5">
    <source>
        <dbReference type="ARBA" id="ARBA00022985"/>
    </source>
</evidence>
<feature type="transmembrane region" description="Helical" evidence="8">
    <location>
        <begin position="287"/>
        <end position="314"/>
    </location>
</feature>
<dbReference type="SUPFAM" id="SSF53448">
    <property type="entry name" value="Nucleotide-diphospho-sugar transferases"/>
    <property type="match status" value="1"/>
</dbReference>
<dbReference type="CDD" id="cd04187">
    <property type="entry name" value="DPM1_like_bac"/>
    <property type="match status" value="1"/>
</dbReference>
<evidence type="ECO:0000256" key="1">
    <source>
        <dbReference type="ARBA" id="ARBA00022475"/>
    </source>
</evidence>
<evidence type="ECO:0000256" key="8">
    <source>
        <dbReference type="SAM" id="Phobius"/>
    </source>
</evidence>
<dbReference type="GO" id="GO:0009103">
    <property type="term" value="P:lipopolysaccharide biosynthetic process"/>
    <property type="evidence" value="ECO:0007669"/>
    <property type="project" value="UniProtKB-KW"/>
</dbReference>
<dbReference type="PANTHER" id="PTHR48090:SF3">
    <property type="entry name" value="UNDECAPRENYL-PHOSPHATE 4-DEOXY-4-FORMAMIDO-L-ARABINOSE TRANSFERASE"/>
    <property type="match status" value="1"/>
</dbReference>
<feature type="transmembrane region" description="Helical" evidence="8">
    <location>
        <begin position="246"/>
        <end position="275"/>
    </location>
</feature>
<keyword evidence="1" id="KW-1003">Cell membrane</keyword>
<keyword evidence="4 8" id="KW-0812">Transmembrane</keyword>
<accession>A0A517VDV7</accession>
<dbReference type="InterPro" id="IPR050256">
    <property type="entry name" value="Glycosyltransferase_2"/>
</dbReference>
<dbReference type="InterPro" id="IPR001173">
    <property type="entry name" value="Glyco_trans_2-like"/>
</dbReference>
<dbReference type="GO" id="GO:0005886">
    <property type="term" value="C:plasma membrane"/>
    <property type="evidence" value="ECO:0007669"/>
    <property type="project" value="TreeGrafter"/>
</dbReference>
<evidence type="ECO:0000256" key="3">
    <source>
        <dbReference type="ARBA" id="ARBA00022679"/>
    </source>
</evidence>
<keyword evidence="2 10" id="KW-0328">Glycosyltransferase</keyword>
<organism evidence="10 11">
    <name type="scientific">Gimesia algae</name>
    <dbReference type="NCBI Taxonomy" id="2527971"/>
    <lineage>
        <taxon>Bacteria</taxon>
        <taxon>Pseudomonadati</taxon>
        <taxon>Planctomycetota</taxon>
        <taxon>Planctomycetia</taxon>
        <taxon>Planctomycetales</taxon>
        <taxon>Planctomycetaceae</taxon>
        <taxon>Gimesia</taxon>
    </lineage>
</organism>
<dbReference type="GO" id="GO:0099621">
    <property type="term" value="F:undecaprenyl-phosphate 4-deoxy-4-formamido-L-arabinose transferase activity"/>
    <property type="evidence" value="ECO:0007669"/>
    <property type="project" value="UniProtKB-EC"/>
</dbReference>
<keyword evidence="7 8" id="KW-0472">Membrane</keyword>
<evidence type="ECO:0000256" key="4">
    <source>
        <dbReference type="ARBA" id="ARBA00022692"/>
    </source>
</evidence>
<reference evidence="10 11" key="1">
    <citation type="submission" date="2019-02" db="EMBL/GenBank/DDBJ databases">
        <title>Deep-cultivation of Planctomycetes and their phenomic and genomic characterization uncovers novel biology.</title>
        <authorList>
            <person name="Wiegand S."/>
            <person name="Jogler M."/>
            <person name="Boedeker C."/>
            <person name="Pinto D."/>
            <person name="Vollmers J."/>
            <person name="Rivas-Marin E."/>
            <person name="Kohn T."/>
            <person name="Peeters S.H."/>
            <person name="Heuer A."/>
            <person name="Rast P."/>
            <person name="Oberbeckmann S."/>
            <person name="Bunk B."/>
            <person name="Jeske O."/>
            <person name="Meyerdierks A."/>
            <person name="Storesund J.E."/>
            <person name="Kallscheuer N."/>
            <person name="Luecker S."/>
            <person name="Lage O.M."/>
            <person name="Pohl T."/>
            <person name="Merkel B.J."/>
            <person name="Hornburger P."/>
            <person name="Mueller R.-W."/>
            <person name="Bruemmer F."/>
            <person name="Labrenz M."/>
            <person name="Spormann A.M."/>
            <person name="Op den Camp H."/>
            <person name="Overmann J."/>
            <person name="Amann R."/>
            <person name="Jetten M.S.M."/>
            <person name="Mascher T."/>
            <person name="Medema M.H."/>
            <person name="Devos D.P."/>
            <person name="Kaster A.-K."/>
            <person name="Ovreas L."/>
            <person name="Rohde M."/>
            <person name="Galperin M.Y."/>
            <person name="Jogler C."/>
        </authorList>
    </citation>
    <scope>NUCLEOTIDE SEQUENCE [LARGE SCALE GENOMIC DNA]</scope>
    <source>
        <strain evidence="10 11">Pan161</strain>
    </source>
</reference>
<keyword evidence="6 8" id="KW-1133">Transmembrane helix</keyword>
<sequence>MKQRRSILVERKVFVVLSIMIPVLNESESLPQLYREICDTSQQHNIDLEVIFIDDGSSDRSWEIISGMAAKDGRVSGIRFRRNFAKAAALTAGMRAARGSVIMMMDADLQDNPKEIPRFLEKLNEGYDVVNGWKERRLDPWHKVYPSKVFNWMIAKLTGLQLHDHNCGFKLFRKEVAAEIRIYGELHRFIPVLADARGFKVTEIPVHHRERQHGYSKYGVRRFLRGFLDLLTVRFLTGYGQRPQHMLGAIGLGFLLIGFLGLGYLGLIWILTNVFGMGFGPIGSRPLLAYSIAATFLGGQAISLGLLAELIVAYTGRHQDSYSISERTDTATQNEQEIII</sequence>
<evidence type="ECO:0000256" key="6">
    <source>
        <dbReference type="ARBA" id="ARBA00022989"/>
    </source>
</evidence>
<dbReference type="AlphaFoldDB" id="A0A517VDV7"/>
<evidence type="ECO:0000256" key="7">
    <source>
        <dbReference type="ARBA" id="ARBA00023136"/>
    </source>
</evidence>
<proteinExistence type="predicted"/>
<dbReference type="KEGG" id="gax:Pan161_28380"/>
<keyword evidence="11" id="KW-1185">Reference proteome</keyword>
<keyword evidence="5" id="KW-0448">Lipopolysaccharide biosynthesis</keyword>
<evidence type="ECO:0000313" key="11">
    <source>
        <dbReference type="Proteomes" id="UP000316855"/>
    </source>
</evidence>
<dbReference type="Pfam" id="PF00535">
    <property type="entry name" value="Glycos_transf_2"/>
    <property type="match status" value="1"/>
</dbReference>
<evidence type="ECO:0000313" key="10">
    <source>
        <dbReference type="EMBL" id="QDT91183.1"/>
    </source>
</evidence>
<evidence type="ECO:0000259" key="9">
    <source>
        <dbReference type="Pfam" id="PF00535"/>
    </source>
</evidence>
<dbReference type="InterPro" id="IPR029044">
    <property type="entry name" value="Nucleotide-diphossugar_trans"/>
</dbReference>
<evidence type="ECO:0000256" key="2">
    <source>
        <dbReference type="ARBA" id="ARBA00022676"/>
    </source>
</evidence>
<dbReference type="Gene3D" id="3.90.550.10">
    <property type="entry name" value="Spore Coat Polysaccharide Biosynthesis Protein SpsA, Chain A"/>
    <property type="match status" value="1"/>
</dbReference>
<protein>
    <submittedName>
        <fullName evidence="10">Undecaprenyl-phosphate 4-deoxy-4-formamido-L-arabinose transferase</fullName>
        <ecNumber evidence="10">2.4.2.53</ecNumber>
    </submittedName>
</protein>
<dbReference type="Proteomes" id="UP000316855">
    <property type="component" value="Chromosome"/>
</dbReference>
<gene>
    <name evidence="10" type="primary">arnC_2</name>
    <name evidence="10" type="ORF">Pan161_28380</name>
</gene>
<dbReference type="PANTHER" id="PTHR48090">
    <property type="entry name" value="UNDECAPRENYL-PHOSPHATE 4-DEOXY-4-FORMAMIDO-L-ARABINOSE TRANSFERASE-RELATED"/>
    <property type="match status" value="1"/>
</dbReference>
<dbReference type="EC" id="2.4.2.53" evidence="10"/>
<keyword evidence="3 10" id="KW-0808">Transferase</keyword>
<dbReference type="EMBL" id="CP036343">
    <property type="protein sequence ID" value="QDT91183.1"/>
    <property type="molecule type" value="Genomic_DNA"/>
</dbReference>
<name>A0A517VDV7_9PLAN</name>